<proteinExistence type="predicted"/>
<sequence length="72" mass="7961">MKNESSYRVSLAAARVNAGLTQEDVAKALNKNKQTIVNWENGRSNIDTANFIMLCELYNAPQSAIFLPNKSS</sequence>
<dbReference type="PANTHER" id="PTHR46558:SF4">
    <property type="entry name" value="DNA-BIDING PHAGE PROTEIN"/>
    <property type="match status" value="1"/>
</dbReference>
<evidence type="ECO:0000313" key="3">
    <source>
        <dbReference type="EMBL" id="MDQ0153678.1"/>
    </source>
</evidence>
<dbReference type="InterPro" id="IPR001387">
    <property type="entry name" value="Cro/C1-type_HTH"/>
</dbReference>
<keyword evidence="1 3" id="KW-0238">DNA-binding</keyword>
<dbReference type="RefSeq" id="WP_307255556.1">
    <property type="nucleotide sequence ID" value="NZ_JAUSTO010000032.1"/>
</dbReference>
<dbReference type="CDD" id="cd00093">
    <property type="entry name" value="HTH_XRE"/>
    <property type="match status" value="1"/>
</dbReference>
<protein>
    <submittedName>
        <fullName evidence="3">DNA-binding XRE family transcriptional regulator</fullName>
    </submittedName>
</protein>
<dbReference type="PROSITE" id="PS50943">
    <property type="entry name" value="HTH_CROC1"/>
    <property type="match status" value="1"/>
</dbReference>
<dbReference type="EMBL" id="JAUSTO010000032">
    <property type="protein sequence ID" value="MDQ0153678.1"/>
    <property type="molecule type" value="Genomic_DNA"/>
</dbReference>
<evidence type="ECO:0000259" key="2">
    <source>
        <dbReference type="PROSITE" id="PS50943"/>
    </source>
</evidence>
<name>A0AAE3VCU4_9FIRM</name>
<keyword evidence="4" id="KW-1185">Reference proteome</keyword>
<dbReference type="SMART" id="SM00530">
    <property type="entry name" value="HTH_XRE"/>
    <property type="match status" value="1"/>
</dbReference>
<dbReference type="PANTHER" id="PTHR46558">
    <property type="entry name" value="TRACRIPTIONAL REGULATORY PROTEIN-RELATED-RELATED"/>
    <property type="match status" value="1"/>
</dbReference>
<comment type="caution">
    <text evidence="3">The sequence shown here is derived from an EMBL/GenBank/DDBJ whole genome shotgun (WGS) entry which is preliminary data.</text>
</comment>
<dbReference type="Gene3D" id="1.10.260.40">
    <property type="entry name" value="lambda repressor-like DNA-binding domains"/>
    <property type="match status" value="1"/>
</dbReference>
<dbReference type="GO" id="GO:0003677">
    <property type="term" value="F:DNA binding"/>
    <property type="evidence" value="ECO:0007669"/>
    <property type="project" value="UniProtKB-KW"/>
</dbReference>
<dbReference type="SUPFAM" id="SSF47413">
    <property type="entry name" value="lambda repressor-like DNA-binding domains"/>
    <property type="match status" value="1"/>
</dbReference>
<dbReference type="Proteomes" id="UP001241537">
    <property type="component" value="Unassembled WGS sequence"/>
</dbReference>
<evidence type="ECO:0000256" key="1">
    <source>
        <dbReference type="ARBA" id="ARBA00023125"/>
    </source>
</evidence>
<dbReference type="Pfam" id="PF01381">
    <property type="entry name" value="HTH_3"/>
    <property type="match status" value="1"/>
</dbReference>
<accession>A0AAE3VCU4</accession>
<feature type="domain" description="HTH cro/C1-type" evidence="2">
    <location>
        <begin position="11"/>
        <end position="65"/>
    </location>
</feature>
<evidence type="ECO:0000313" key="4">
    <source>
        <dbReference type="Proteomes" id="UP001241537"/>
    </source>
</evidence>
<dbReference type="InterPro" id="IPR010982">
    <property type="entry name" value="Lambda_DNA-bd_dom_sf"/>
</dbReference>
<gene>
    <name evidence="3" type="ORF">J2S20_002400</name>
</gene>
<organism evidence="3 4">
    <name type="scientific">Moryella indoligenes</name>
    <dbReference type="NCBI Taxonomy" id="371674"/>
    <lineage>
        <taxon>Bacteria</taxon>
        <taxon>Bacillati</taxon>
        <taxon>Bacillota</taxon>
        <taxon>Clostridia</taxon>
        <taxon>Lachnospirales</taxon>
        <taxon>Lachnospiraceae</taxon>
        <taxon>Moryella</taxon>
    </lineage>
</organism>
<dbReference type="AlphaFoldDB" id="A0AAE3VCU4"/>
<reference evidence="3" key="1">
    <citation type="submission" date="2023-07" db="EMBL/GenBank/DDBJ databases">
        <title>Genomic Encyclopedia of Type Strains, Phase IV (KMG-IV): sequencing the most valuable type-strain genomes for metagenomic binning, comparative biology and taxonomic classification.</title>
        <authorList>
            <person name="Goeker M."/>
        </authorList>
    </citation>
    <scope>NUCLEOTIDE SEQUENCE</scope>
    <source>
        <strain evidence="3">DSM 19659</strain>
    </source>
</reference>